<dbReference type="InterPro" id="IPR023173">
    <property type="entry name" value="NADPH_Cyt_P450_Rdtase_alpha"/>
</dbReference>
<evidence type="ECO:0000256" key="11">
    <source>
        <dbReference type="ARBA" id="ARBA00023002"/>
    </source>
</evidence>
<dbReference type="InterPro" id="IPR017972">
    <property type="entry name" value="Cyt_P450_CS"/>
</dbReference>
<evidence type="ECO:0000256" key="7">
    <source>
        <dbReference type="ARBA" id="ARBA00022723"/>
    </source>
</evidence>
<dbReference type="InterPro" id="IPR023206">
    <property type="entry name" value="Bifunctional_P450_P450_red"/>
</dbReference>
<dbReference type="Gene3D" id="3.40.50.360">
    <property type="match status" value="1"/>
</dbReference>
<dbReference type="Proteomes" id="UP000053617">
    <property type="component" value="Unassembled WGS sequence"/>
</dbReference>
<evidence type="ECO:0000256" key="3">
    <source>
        <dbReference type="ARBA" id="ARBA00022448"/>
    </source>
</evidence>
<evidence type="ECO:0000256" key="15">
    <source>
        <dbReference type="ARBA" id="ARBA00049342"/>
    </source>
</evidence>
<keyword evidence="8 16" id="KW-0274">FAD</keyword>
<evidence type="ECO:0000256" key="2">
    <source>
        <dbReference type="ARBA" id="ARBA00010018"/>
    </source>
</evidence>
<dbReference type="SUPFAM" id="SSF48264">
    <property type="entry name" value="Cytochrome P450"/>
    <property type="match status" value="1"/>
</dbReference>
<evidence type="ECO:0000313" key="21">
    <source>
        <dbReference type="Proteomes" id="UP000053617"/>
    </source>
</evidence>
<dbReference type="Pfam" id="PF00258">
    <property type="entry name" value="Flavodoxin_1"/>
    <property type="match status" value="1"/>
</dbReference>
<keyword evidence="12 16" id="KW-0408">Iron</keyword>
<evidence type="ECO:0000256" key="16">
    <source>
        <dbReference type="PIRNR" id="PIRNR000209"/>
    </source>
</evidence>
<evidence type="ECO:0000313" key="20">
    <source>
        <dbReference type="EMBL" id="KIX01255.1"/>
    </source>
</evidence>
<dbReference type="RefSeq" id="XP_013268391.1">
    <property type="nucleotide sequence ID" value="XM_013412937.1"/>
</dbReference>
<accession>A0A0D2IXC3</accession>
<dbReference type="GO" id="GO:0020037">
    <property type="term" value="F:heme binding"/>
    <property type="evidence" value="ECO:0007669"/>
    <property type="project" value="UniProtKB-UniRule"/>
</dbReference>
<evidence type="ECO:0000256" key="13">
    <source>
        <dbReference type="ARBA" id="ARBA00023033"/>
    </source>
</evidence>
<dbReference type="SUPFAM" id="SSF63380">
    <property type="entry name" value="Riboflavin synthase domain-like"/>
    <property type="match status" value="1"/>
</dbReference>
<evidence type="ECO:0000256" key="4">
    <source>
        <dbReference type="ARBA" id="ARBA00022617"/>
    </source>
</evidence>
<gene>
    <name evidence="20" type="ORF">Z518_08980</name>
</gene>
<evidence type="ECO:0000256" key="17">
    <source>
        <dbReference type="PIRSR" id="PIRSR000209-1"/>
    </source>
</evidence>
<dbReference type="OrthoDB" id="1470350at2759"/>
<comment type="cofactor">
    <cofactor evidence="16">
        <name>FAD</name>
        <dbReference type="ChEBI" id="CHEBI:57692"/>
    </cofactor>
    <cofactor evidence="16">
        <name>FMN</name>
        <dbReference type="ChEBI" id="CHEBI:58210"/>
    </cofactor>
</comment>
<name>A0A0D2IXC3_9EURO</name>
<dbReference type="AlphaFoldDB" id="A0A0D2IXC3"/>
<dbReference type="Gene3D" id="1.20.990.10">
    <property type="entry name" value="NADPH-cytochrome p450 Reductase, Chain A, domain 3"/>
    <property type="match status" value="1"/>
</dbReference>
<dbReference type="CDD" id="cd06206">
    <property type="entry name" value="bifunctional_CYPOR"/>
    <property type="match status" value="1"/>
</dbReference>
<dbReference type="PANTHER" id="PTHR19384:SF127">
    <property type="entry name" value="BIFUNCTIONAL CYTOCHROME P450_NADPH--P450 REDUCTASE"/>
    <property type="match status" value="1"/>
</dbReference>
<dbReference type="GeneID" id="25297051"/>
<keyword evidence="7 16" id="KW-0479">Metal-binding</keyword>
<dbReference type="HOGENOM" id="CLU_001570_7_0_1"/>
<dbReference type="Pfam" id="PF00667">
    <property type="entry name" value="FAD_binding_1"/>
    <property type="match status" value="1"/>
</dbReference>
<dbReference type="GO" id="GO:0070330">
    <property type="term" value="F:aromatase activity"/>
    <property type="evidence" value="ECO:0007669"/>
    <property type="project" value="UniProtKB-UniRule"/>
</dbReference>
<feature type="domain" description="FAD-binding FR-type" evidence="19">
    <location>
        <begin position="681"/>
        <end position="914"/>
    </location>
</feature>
<proteinExistence type="inferred from homology"/>
<keyword evidence="6 16" id="KW-0288">FMN</keyword>
<dbReference type="PANTHER" id="PTHR19384">
    <property type="entry name" value="NITRIC OXIDE SYNTHASE-RELATED"/>
    <property type="match status" value="1"/>
</dbReference>
<dbReference type="EMBL" id="KN847481">
    <property type="protein sequence ID" value="KIX01255.1"/>
    <property type="molecule type" value="Genomic_DNA"/>
</dbReference>
<dbReference type="VEuPathDB" id="FungiDB:Z518_08980"/>
<dbReference type="Gene3D" id="1.10.630.10">
    <property type="entry name" value="Cytochrome P450"/>
    <property type="match status" value="1"/>
</dbReference>
<dbReference type="GO" id="GO:0050660">
    <property type="term" value="F:flavin adenine dinucleotide binding"/>
    <property type="evidence" value="ECO:0007669"/>
    <property type="project" value="TreeGrafter"/>
</dbReference>
<dbReference type="EC" id="1.6.2.4" evidence="16"/>
<dbReference type="GO" id="GO:0005506">
    <property type="term" value="F:iron ion binding"/>
    <property type="evidence" value="ECO:0007669"/>
    <property type="project" value="UniProtKB-UniRule"/>
</dbReference>
<dbReference type="PROSITE" id="PS51384">
    <property type="entry name" value="FAD_FR"/>
    <property type="match status" value="1"/>
</dbReference>
<dbReference type="EC" id="1.14.14.1" evidence="16"/>
<comment type="catalytic activity">
    <reaction evidence="15 16">
        <text>2 oxidized [cytochrome P450] + NADPH = 2 reduced [cytochrome P450] + NADP(+) + H(+)</text>
        <dbReference type="Rhea" id="RHEA:24040"/>
        <dbReference type="Rhea" id="RHEA-COMP:14627"/>
        <dbReference type="Rhea" id="RHEA-COMP:14628"/>
        <dbReference type="ChEBI" id="CHEBI:15378"/>
        <dbReference type="ChEBI" id="CHEBI:55376"/>
        <dbReference type="ChEBI" id="CHEBI:57783"/>
        <dbReference type="ChEBI" id="CHEBI:58349"/>
        <dbReference type="ChEBI" id="CHEBI:60344"/>
        <dbReference type="EC" id="1.6.2.4"/>
    </reaction>
</comment>
<keyword evidence="9 16" id="KW-0521">NADP</keyword>
<feature type="binding site" description="axial binding residue" evidence="17">
    <location>
        <position position="411"/>
    </location>
    <ligand>
        <name>heme</name>
        <dbReference type="ChEBI" id="CHEBI:30413"/>
    </ligand>
    <ligandPart>
        <name>Fe</name>
        <dbReference type="ChEBI" id="CHEBI:18248"/>
    </ligandPart>
</feature>
<evidence type="ECO:0000256" key="1">
    <source>
        <dbReference type="ARBA" id="ARBA00001971"/>
    </source>
</evidence>
<organism evidence="20 21">
    <name type="scientific">Rhinocladiella mackenziei CBS 650.93</name>
    <dbReference type="NCBI Taxonomy" id="1442369"/>
    <lineage>
        <taxon>Eukaryota</taxon>
        <taxon>Fungi</taxon>
        <taxon>Dikarya</taxon>
        <taxon>Ascomycota</taxon>
        <taxon>Pezizomycotina</taxon>
        <taxon>Eurotiomycetes</taxon>
        <taxon>Chaetothyriomycetidae</taxon>
        <taxon>Chaetothyriales</taxon>
        <taxon>Herpotrichiellaceae</taxon>
        <taxon>Rhinocladiella</taxon>
    </lineage>
</organism>
<dbReference type="InterPro" id="IPR008254">
    <property type="entry name" value="Flavodoxin/NO_synth"/>
</dbReference>
<dbReference type="SUPFAM" id="SSF52218">
    <property type="entry name" value="Flavoproteins"/>
    <property type="match status" value="1"/>
</dbReference>
<dbReference type="CDD" id="cd11068">
    <property type="entry name" value="CYP120A1"/>
    <property type="match status" value="1"/>
</dbReference>
<dbReference type="GO" id="GO:0003958">
    <property type="term" value="F:NADPH-hemoprotein reductase activity"/>
    <property type="evidence" value="ECO:0007669"/>
    <property type="project" value="UniProtKB-UniRule"/>
</dbReference>
<keyword evidence="10 16" id="KW-0249">Electron transport</keyword>
<dbReference type="InterPro" id="IPR002401">
    <property type="entry name" value="Cyt_P450_E_grp-I"/>
</dbReference>
<keyword evidence="13 16" id="KW-0503">Monooxygenase</keyword>
<dbReference type="Gene3D" id="2.40.30.10">
    <property type="entry name" value="Translation factors"/>
    <property type="match status" value="1"/>
</dbReference>
<sequence>MTEPIPGPRALPVLGNLLDMLGDLDVPIRGLERLADTYGPIYQATLAGKRRLVCSSAELMEELTNEKRFMKSPPITLSKDGGPKGLFTARTEDPDWGQAHRILMPAFAPLSIQEMFTDMKDIANQLILSWARKGPENRVLATEDFTRLTLDTIALCTMSYRFNSFYSDELHPFVKAMLVTFEENNARATRPEIATKLMYRKNAEFAEANKTLHKIGQGIIDNRRANPTDKKDVLNSMIYGKDPLTGQVMRDELIAQQMITFLIAGHETTSGLLSFALMNLLKNPHTYLKAQKEVDEVIGRRAIEVGDLKNLKYINAVLRETARLTPTVPLLQKHVNPEMAHNVVTIGHGKYKIEPDDHIMILISKSQRDPKLWGETADDFDPDRMCDENFDKMSAEHPGFWKPFGNGKRACIGRPFAWQEALLVVAMVLQNFDVKLDDPNYTMKIKQSLTIKPDNLYIRVSPRKGLDATTMDHMIHSHGSSNRTIGLDTRLKVDRASADESATTTAKPMTVIYGSNTGTCQAFAQRLASEAASHGFKANVMDMDSATEALPTGTPVVVITSSYEGQPPDNAARFMEWLQGCQEGSLNGVEYTVFGCGHRDWAQTFHRIPKLANELMSKCGAKRVAPAGFTDAAKGNLYSDFEDWLDSSFWPHLAPGNDDRAHEAVVNIEVSTNARASSLRYDVDLATVKENKVLTSNGEPTKCHMEIELPSDVTYECGDYLAILPLNSEKSVKHIMTHFGLPWDAVVTVKATGPSTIPGNTPLSVFDVLRSYVELAQPATKKNLRTLAMYAGDAKDKSLLENLANENTRFELEITRKRTSVFNILTQHPSIKLPFGEFLGLLPPLHVRQYSISSSPLANPTRCTITYGVIDTQALSNPAQRFEGVAGNYLQGLKKDDSIQVSVRPSAKKTFRLPLDMEGTPLLMFAAGTGLAPFRGFIQQRAIQKMANPGREMARAVLFLGCRSQTGDRLYAGELDAWVKDGVVEIKYAFSKEKDASEGCAYVPERMMHDANDIIDLWKDGARAYVCGTRMFSEAVREAGTKIAFMVQEQRGERTEAERMEQVNRLRGAMQERVASDVFD</sequence>
<dbReference type="PRINTS" id="PR00463">
    <property type="entry name" value="EP450I"/>
</dbReference>
<dbReference type="InterPro" id="IPR001433">
    <property type="entry name" value="OxRdtase_FAD/NAD-bd"/>
</dbReference>
<dbReference type="PROSITE" id="PS50902">
    <property type="entry name" value="FLAVODOXIN_LIKE"/>
    <property type="match status" value="1"/>
</dbReference>
<dbReference type="FunFam" id="1.10.630.10:FF:000040">
    <property type="entry name" value="Bifunctional cytochrome P450/NADPH--P450 reductase"/>
    <property type="match status" value="1"/>
</dbReference>
<dbReference type="Gene3D" id="3.40.50.80">
    <property type="entry name" value="Nucleotide-binding domain of ferredoxin-NADP reductase (FNR) module"/>
    <property type="match status" value="1"/>
</dbReference>
<dbReference type="PIRSF" id="PIRSF000209">
    <property type="entry name" value="Bifunctional_P450_P450R"/>
    <property type="match status" value="1"/>
</dbReference>
<dbReference type="PRINTS" id="PR00385">
    <property type="entry name" value="P450"/>
</dbReference>
<keyword evidence="4 16" id="KW-0349">Heme</keyword>
<evidence type="ECO:0000259" key="18">
    <source>
        <dbReference type="PROSITE" id="PS50902"/>
    </source>
</evidence>
<keyword evidence="21" id="KW-1185">Reference proteome</keyword>
<evidence type="ECO:0000259" key="19">
    <source>
        <dbReference type="PROSITE" id="PS51384"/>
    </source>
</evidence>
<evidence type="ECO:0000256" key="5">
    <source>
        <dbReference type="ARBA" id="ARBA00022630"/>
    </source>
</evidence>
<comment type="catalytic activity">
    <reaction evidence="14 16">
        <text>an organic molecule + reduced [NADPH--hemoprotein reductase] + O2 = an alcohol + oxidized [NADPH--hemoprotein reductase] + H2O + H(+)</text>
        <dbReference type="Rhea" id="RHEA:17149"/>
        <dbReference type="Rhea" id="RHEA-COMP:11964"/>
        <dbReference type="Rhea" id="RHEA-COMP:11965"/>
        <dbReference type="ChEBI" id="CHEBI:15377"/>
        <dbReference type="ChEBI" id="CHEBI:15378"/>
        <dbReference type="ChEBI" id="CHEBI:15379"/>
        <dbReference type="ChEBI" id="CHEBI:30879"/>
        <dbReference type="ChEBI" id="CHEBI:57618"/>
        <dbReference type="ChEBI" id="CHEBI:58210"/>
        <dbReference type="ChEBI" id="CHEBI:142491"/>
        <dbReference type="EC" id="1.14.14.1"/>
    </reaction>
</comment>
<dbReference type="InterPro" id="IPR017927">
    <property type="entry name" value="FAD-bd_FR_type"/>
</dbReference>
<dbReference type="InterPro" id="IPR029039">
    <property type="entry name" value="Flavoprotein-like_sf"/>
</dbReference>
<dbReference type="InterPro" id="IPR003097">
    <property type="entry name" value="CysJ-like_FAD-binding"/>
</dbReference>
<dbReference type="Pfam" id="PF00067">
    <property type="entry name" value="p450"/>
    <property type="match status" value="1"/>
</dbReference>
<keyword evidence="5 16" id="KW-0285">Flavoprotein</keyword>
<comment type="similarity">
    <text evidence="2 16">In the N-terminal section; belongs to the cytochrome P450 family.</text>
</comment>
<dbReference type="InterPro" id="IPR036396">
    <property type="entry name" value="Cyt_P450_sf"/>
</dbReference>
<dbReference type="SUPFAM" id="SSF52343">
    <property type="entry name" value="Ferredoxin reductase-like, C-terminal NADP-linked domain"/>
    <property type="match status" value="1"/>
</dbReference>
<dbReference type="Pfam" id="PF00175">
    <property type="entry name" value="NAD_binding_1"/>
    <property type="match status" value="1"/>
</dbReference>
<dbReference type="STRING" id="1442369.A0A0D2IXC3"/>
<dbReference type="GO" id="GO:0010181">
    <property type="term" value="F:FMN binding"/>
    <property type="evidence" value="ECO:0007669"/>
    <property type="project" value="UniProtKB-UniRule"/>
</dbReference>
<evidence type="ECO:0000256" key="14">
    <source>
        <dbReference type="ARBA" id="ARBA00047827"/>
    </source>
</evidence>
<evidence type="ECO:0000256" key="9">
    <source>
        <dbReference type="ARBA" id="ARBA00022857"/>
    </source>
</evidence>
<evidence type="ECO:0000256" key="8">
    <source>
        <dbReference type="ARBA" id="ARBA00022827"/>
    </source>
</evidence>
<keyword evidence="11 16" id="KW-0560">Oxidoreductase</keyword>
<comment type="cofactor">
    <cofactor evidence="1 16 17">
        <name>heme</name>
        <dbReference type="ChEBI" id="CHEBI:30413"/>
    </cofactor>
</comment>
<feature type="domain" description="Flavodoxin-like" evidence="18">
    <location>
        <begin position="509"/>
        <end position="649"/>
    </location>
</feature>
<evidence type="ECO:0000256" key="10">
    <source>
        <dbReference type="ARBA" id="ARBA00022982"/>
    </source>
</evidence>
<evidence type="ECO:0000256" key="12">
    <source>
        <dbReference type="ARBA" id="ARBA00023004"/>
    </source>
</evidence>
<evidence type="ECO:0000256" key="6">
    <source>
        <dbReference type="ARBA" id="ARBA00022643"/>
    </source>
</evidence>
<dbReference type="PROSITE" id="PS00086">
    <property type="entry name" value="CYTOCHROME_P450"/>
    <property type="match status" value="1"/>
</dbReference>
<reference evidence="20 21" key="1">
    <citation type="submission" date="2015-01" db="EMBL/GenBank/DDBJ databases">
        <title>The Genome Sequence of Rhinocladiella mackenzie CBS 650.93.</title>
        <authorList>
            <consortium name="The Broad Institute Genomics Platform"/>
            <person name="Cuomo C."/>
            <person name="de Hoog S."/>
            <person name="Gorbushina A."/>
            <person name="Stielow B."/>
            <person name="Teixiera M."/>
            <person name="Abouelleil A."/>
            <person name="Chapman S.B."/>
            <person name="Priest M."/>
            <person name="Young S.K."/>
            <person name="Wortman J."/>
            <person name="Nusbaum C."/>
            <person name="Birren B."/>
        </authorList>
    </citation>
    <scope>NUCLEOTIDE SEQUENCE [LARGE SCALE GENOMIC DNA]</scope>
    <source>
        <strain evidence="20 21">CBS 650.93</strain>
    </source>
</reference>
<dbReference type="InterPro" id="IPR039261">
    <property type="entry name" value="FNR_nucleotide-bd"/>
</dbReference>
<dbReference type="InterPro" id="IPR001128">
    <property type="entry name" value="Cyt_P450"/>
</dbReference>
<dbReference type="GO" id="GO:0005829">
    <property type="term" value="C:cytosol"/>
    <property type="evidence" value="ECO:0007669"/>
    <property type="project" value="TreeGrafter"/>
</dbReference>
<protein>
    <recommendedName>
        <fullName evidence="16">Bifunctional cytochrome P450/NADPH--P450 reductase</fullName>
    </recommendedName>
    <domain>
        <recommendedName>
            <fullName evidence="16">Cytochrome P450</fullName>
            <ecNumber evidence="16">1.14.14.1</ecNumber>
        </recommendedName>
    </domain>
    <domain>
        <recommendedName>
            <fullName evidence="16">NADPH--cytochrome P450 reductase</fullName>
            <ecNumber evidence="16">1.6.2.4</ecNumber>
        </recommendedName>
    </domain>
</protein>
<keyword evidence="3 16" id="KW-0813">Transport</keyword>
<dbReference type="InterPro" id="IPR017938">
    <property type="entry name" value="Riboflavin_synthase-like_b-brl"/>
</dbReference>